<keyword evidence="1" id="KW-0472">Membrane</keyword>
<evidence type="ECO:0000313" key="3">
    <source>
        <dbReference type="Proteomes" id="UP001500974"/>
    </source>
</evidence>
<dbReference type="RefSeq" id="WP_346028317.1">
    <property type="nucleotide sequence ID" value="NZ_BAAAON010000002.1"/>
</dbReference>
<feature type="transmembrane region" description="Helical" evidence="1">
    <location>
        <begin position="42"/>
        <end position="61"/>
    </location>
</feature>
<keyword evidence="1" id="KW-1133">Transmembrane helix</keyword>
<comment type="caution">
    <text evidence="2">The sequence shown here is derived from an EMBL/GenBank/DDBJ whole genome shotgun (WGS) entry which is preliminary data.</text>
</comment>
<protein>
    <submittedName>
        <fullName evidence="2">Uncharacterized protein</fullName>
    </submittedName>
</protein>
<reference evidence="3" key="1">
    <citation type="journal article" date="2019" name="Int. J. Syst. Evol. Microbiol.">
        <title>The Global Catalogue of Microorganisms (GCM) 10K type strain sequencing project: providing services to taxonomists for standard genome sequencing and annotation.</title>
        <authorList>
            <consortium name="The Broad Institute Genomics Platform"/>
            <consortium name="The Broad Institute Genome Sequencing Center for Infectious Disease"/>
            <person name="Wu L."/>
            <person name="Ma J."/>
        </authorList>
    </citation>
    <scope>NUCLEOTIDE SEQUENCE [LARGE SCALE GENOMIC DNA]</scope>
    <source>
        <strain evidence="3">JCM 14917</strain>
    </source>
</reference>
<dbReference type="EMBL" id="BAAAON010000002">
    <property type="protein sequence ID" value="GAA2176306.1"/>
    <property type="molecule type" value="Genomic_DNA"/>
</dbReference>
<keyword evidence="3" id="KW-1185">Reference proteome</keyword>
<keyword evidence="1" id="KW-0812">Transmembrane</keyword>
<evidence type="ECO:0000256" key="1">
    <source>
        <dbReference type="SAM" id="Phobius"/>
    </source>
</evidence>
<evidence type="ECO:0000313" key="2">
    <source>
        <dbReference type="EMBL" id="GAA2176306.1"/>
    </source>
</evidence>
<gene>
    <name evidence="2" type="ORF">GCM10009784_22230</name>
</gene>
<name>A0ABP5MU86_9MICC</name>
<organism evidence="2 3">
    <name type="scientific">Arthrobacter parietis</name>
    <dbReference type="NCBI Taxonomy" id="271434"/>
    <lineage>
        <taxon>Bacteria</taxon>
        <taxon>Bacillati</taxon>
        <taxon>Actinomycetota</taxon>
        <taxon>Actinomycetes</taxon>
        <taxon>Micrococcales</taxon>
        <taxon>Micrococcaceae</taxon>
        <taxon>Arthrobacter</taxon>
    </lineage>
</organism>
<feature type="transmembrane region" description="Helical" evidence="1">
    <location>
        <begin position="12"/>
        <end position="30"/>
    </location>
</feature>
<accession>A0ABP5MU86</accession>
<dbReference type="Proteomes" id="UP001500974">
    <property type="component" value="Unassembled WGS sequence"/>
</dbReference>
<sequence length="281" mass="30259">MGFDQQHQPMNASPVFGVVATVVAGGLSLIDASKLDAPQRRAVHAVTAVLTGFYVAATIAGSKRGLVPLKTTAGIAVTGIALRFADAGDTIDLRFQEKLREAGAKHPRRWMAVAAAGTTFAGYLSDRTAARKSRFEAVLGHPPEHERVLDPGVRTIAEGILRARDISGAPELLAQLASAREVYWDEDFTSTAHFRVPDEFPRAVPHNQVFPVRAQFTGPDGTLLQILLHIYDGELDMLTVDAADPDDSDYVDGILQSWPEPSEVTHVIEDPDGLCRATSNG</sequence>
<proteinExistence type="predicted"/>